<protein>
    <recommendedName>
        <fullName evidence="11">Cytochrome P450</fullName>
    </recommendedName>
</protein>
<dbReference type="InterPro" id="IPR036396">
    <property type="entry name" value="Cyt_P450_sf"/>
</dbReference>
<sequence length="533" mass="61965">SGFIRESTDRIVTQFSIIMISTVLLLPVLIGGLFVFWKRKAIRDFLIFRRKAIIALQDIPSPPTIPLLGATYQFKPNPADFSDQIAEFMRIYCLEHEKRCGMMQMWIGPSPMLFVQDPDISKEILESNSLITKTNEYDIVREWIGTGLLISTNEKWYARRKMLTPAFHFNVLKGYNEVFVRQGQVLIDTLEKHADTGREIDVFPFIKRCALDIICETAMGTNINSQIGGNSVYVDAVTRVSDLVFSYVRFPWLWLKPVWYGSGMGFEFDRLVKLTNDFTRNVINERRQNLIDEGAMNEEMTEEEMKNKKLVFLDLMLLKQKSARLSDEDIREEVDTFMFEGHDTTASGMAFCVWYLGQHPEYQSLVNEELDEIFGDSDREPTESDLKKLNYLERCIKEALRLRPSVPLLARRLTHDVTLGGFTMPENMTVVVCPMATHRNPKHWERPEEFFPDHFTQESMSKRHPYAYFPFSAGPRNCIGQKFAMSEEKTVLSWFFRRYRVESVVPPGNRPVPELILKPSDGVRVRMYKRRSD</sequence>
<comment type="similarity">
    <text evidence="2 7">Belongs to the cytochrome P450 family.</text>
</comment>
<evidence type="ECO:0000256" key="2">
    <source>
        <dbReference type="ARBA" id="ARBA00010617"/>
    </source>
</evidence>
<feature type="non-terminal residue" evidence="9">
    <location>
        <position position="1"/>
    </location>
</feature>
<accession>A0AAV5UYZ4</accession>
<dbReference type="SUPFAM" id="SSF48264">
    <property type="entry name" value="Cytochrome P450"/>
    <property type="match status" value="1"/>
</dbReference>
<feature type="transmembrane region" description="Helical" evidence="8">
    <location>
        <begin position="15"/>
        <end position="37"/>
    </location>
</feature>
<dbReference type="GO" id="GO:0020037">
    <property type="term" value="F:heme binding"/>
    <property type="evidence" value="ECO:0007669"/>
    <property type="project" value="InterPro"/>
</dbReference>
<keyword evidence="8" id="KW-1133">Transmembrane helix</keyword>
<evidence type="ECO:0000256" key="7">
    <source>
        <dbReference type="RuleBase" id="RU000461"/>
    </source>
</evidence>
<keyword evidence="3 6" id="KW-0349">Heme</keyword>
<dbReference type="Gene3D" id="1.10.630.10">
    <property type="entry name" value="Cytochrome P450"/>
    <property type="match status" value="1"/>
</dbReference>
<organism evidence="9 10">
    <name type="scientific">Pristionchus fissidentatus</name>
    <dbReference type="NCBI Taxonomy" id="1538716"/>
    <lineage>
        <taxon>Eukaryota</taxon>
        <taxon>Metazoa</taxon>
        <taxon>Ecdysozoa</taxon>
        <taxon>Nematoda</taxon>
        <taxon>Chromadorea</taxon>
        <taxon>Rhabditida</taxon>
        <taxon>Rhabditina</taxon>
        <taxon>Diplogasteromorpha</taxon>
        <taxon>Diplogasteroidea</taxon>
        <taxon>Neodiplogasteridae</taxon>
        <taxon>Pristionchus</taxon>
    </lineage>
</organism>
<evidence type="ECO:0000313" key="9">
    <source>
        <dbReference type="EMBL" id="GMT11307.1"/>
    </source>
</evidence>
<dbReference type="Pfam" id="PF00067">
    <property type="entry name" value="p450"/>
    <property type="match status" value="1"/>
</dbReference>
<evidence type="ECO:0000256" key="4">
    <source>
        <dbReference type="ARBA" id="ARBA00023004"/>
    </source>
</evidence>
<keyword evidence="8" id="KW-0812">Transmembrane</keyword>
<proteinExistence type="inferred from homology"/>
<evidence type="ECO:0000256" key="3">
    <source>
        <dbReference type="ARBA" id="ARBA00022617"/>
    </source>
</evidence>
<comment type="caution">
    <text evidence="9">The sequence shown here is derived from an EMBL/GenBank/DDBJ whole genome shotgun (WGS) entry which is preliminary data.</text>
</comment>
<reference evidence="9" key="1">
    <citation type="submission" date="2023-10" db="EMBL/GenBank/DDBJ databases">
        <title>Genome assembly of Pristionchus species.</title>
        <authorList>
            <person name="Yoshida K."/>
            <person name="Sommer R.J."/>
        </authorList>
    </citation>
    <scope>NUCLEOTIDE SEQUENCE</scope>
    <source>
        <strain evidence="9">RS5133</strain>
    </source>
</reference>
<dbReference type="PANTHER" id="PTHR24291">
    <property type="entry name" value="CYTOCHROME P450 FAMILY 4"/>
    <property type="match status" value="1"/>
</dbReference>
<feature type="binding site" description="axial binding residue" evidence="6">
    <location>
        <position position="478"/>
    </location>
    <ligand>
        <name>heme</name>
        <dbReference type="ChEBI" id="CHEBI:30413"/>
    </ligand>
    <ligandPart>
        <name>Fe</name>
        <dbReference type="ChEBI" id="CHEBI:18248"/>
    </ligandPart>
</feature>
<dbReference type="InterPro" id="IPR050196">
    <property type="entry name" value="Cytochrome_P450_Monoox"/>
</dbReference>
<dbReference type="InterPro" id="IPR002401">
    <property type="entry name" value="Cyt_P450_E_grp-I"/>
</dbReference>
<evidence type="ECO:0000256" key="1">
    <source>
        <dbReference type="ARBA" id="ARBA00001971"/>
    </source>
</evidence>
<dbReference type="PRINTS" id="PR00385">
    <property type="entry name" value="P450"/>
</dbReference>
<name>A0AAV5UYZ4_9BILA</name>
<dbReference type="InterPro" id="IPR001128">
    <property type="entry name" value="Cyt_P450"/>
</dbReference>
<keyword evidence="7" id="KW-0560">Oxidoreductase</keyword>
<dbReference type="GO" id="GO:0005506">
    <property type="term" value="F:iron ion binding"/>
    <property type="evidence" value="ECO:0007669"/>
    <property type="project" value="InterPro"/>
</dbReference>
<dbReference type="PROSITE" id="PS00086">
    <property type="entry name" value="CYTOCHROME_P450"/>
    <property type="match status" value="1"/>
</dbReference>
<gene>
    <name evidence="9" type="ORF">PFISCL1PPCAC_2604</name>
</gene>
<dbReference type="PANTHER" id="PTHR24291:SF146">
    <property type="entry name" value="CYTOCHROME P450"/>
    <property type="match status" value="1"/>
</dbReference>
<evidence type="ECO:0008006" key="11">
    <source>
        <dbReference type="Google" id="ProtNLM"/>
    </source>
</evidence>
<dbReference type="AlphaFoldDB" id="A0AAV5UYZ4"/>
<evidence type="ECO:0000313" key="10">
    <source>
        <dbReference type="Proteomes" id="UP001432322"/>
    </source>
</evidence>
<dbReference type="EMBL" id="BTSY01000001">
    <property type="protein sequence ID" value="GMT11307.1"/>
    <property type="molecule type" value="Genomic_DNA"/>
</dbReference>
<evidence type="ECO:0000256" key="8">
    <source>
        <dbReference type="SAM" id="Phobius"/>
    </source>
</evidence>
<keyword evidence="5 7" id="KW-0503">Monooxygenase</keyword>
<dbReference type="GO" id="GO:0016705">
    <property type="term" value="F:oxidoreductase activity, acting on paired donors, with incorporation or reduction of molecular oxygen"/>
    <property type="evidence" value="ECO:0007669"/>
    <property type="project" value="InterPro"/>
</dbReference>
<evidence type="ECO:0000256" key="5">
    <source>
        <dbReference type="ARBA" id="ARBA00023033"/>
    </source>
</evidence>
<dbReference type="Proteomes" id="UP001432322">
    <property type="component" value="Unassembled WGS sequence"/>
</dbReference>
<keyword evidence="4 6" id="KW-0408">Iron</keyword>
<keyword evidence="10" id="KW-1185">Reference proteome</keyword>
<keyword evidence="6 7" id="KW-0479">Metal-binding</keyword>
<keyword evidence="8" id="KW-0472">Membrane</keyword>
<dbReference type="InterPro" id="IPR017972">
    <property type="entry name" value="Cyt_P450_CS"/>
</dbReference>
<dbReference type="GO" id="GO:0004497">
    <property type="term" value="F:monooxygenase activity"/>
    <property type="evidence" value="ECO:0007669"/>
    <property type="project" value="UniProtKB-KW"/>
</dbReference>
<comment type="cofactor">
    <cofactor evidence="1 6">
        <name>heme</name>
        <dbReference type="ChEBI" id="CHEBI:30413"/>
    </cofactor>
</comment>
<dbReference type="PRINTS" id="PR00463">
    <property type="entry name" value="EP450I"/>
</dbReference>
<dbReference type="CDD" id="cd20628">
    <property type="entry name" value="CYP4"/>
    <property type="match status" value="1"/>
</dbReference>
<evidence type="ECO:0000256" key="6">
    <source>
        <dbReference type="PIRSR" id="PIRSR602401-1"/>
    </source>
</evidence>